<dbReference type="RefSeq" id="WP_006702689.1">
    <property type="nucleotide sequence ID" value="NZ_KI391971.1"/>
</dbReference>
<keyword evidence="4 5" id="KW-0720">Serine protease</keyword>
<dbReference type="GO" id="GO:0006508">
    <property type="term" value="P:proteolysis"/>
    <property type="evidence" value="ECO:0007669"/>
    <property type="project" value="UniProtKB-KW"/>
</dbReference>
<evidence type="ECO:0000256" key="5">
    <source>
        <dbReference type="RuleBase" id="RU004404"/>
    </source>
</evidence>
<dbReference type="Gene3D" id="3.30.750.44">
    <property type="match status" value="1"/>
</dbReference>
<evidence type="ECO:0000256" key="6">
    <source>
        <dbReference type="SAM" id="Phobius"/>
    </source>
</evidence>
<dbReference type="OrthoDB" id="9812068at2"/>
<dbReference type="MEROPS" id="S41.007"/>
<dbReference type="Pfam" id="PF03572">
    <property type="entry name" value="Peptidase_S41"/>
    <property type="match status" value="1"/>
</dbReference>
<dbReference type="GO" id="GO:0030288">
    <property type="term" value="C:outer membrane-bounded periplasmic space"/>
    <property type="evidence" value="ECO:0007669"/>
    <property type="project" value="TreeGrafter"/>
</dbReference>
<organism evidence="8 9">
    <name type="scientific">Granulicatella elegans ATCC 700633</name>
    <dbReference type="NCBI Taxonomy" id="626369"/>
    <lineage>
        <taxon>Bacteria</taxon>
        <taxon>Bacillati</taxon>
        <taxon>Bacillota</taxon>
        <taxon>Bacilli</taxon>
        <taxon>Lactobacillales</taxon>
        <taxon>Carnobacteriaceae</taxon>
        <taxon>Granulicatella</taxon>
    </lineage>
</organism>
<dbReference type="InterPro" id="IPR036366">
    <property type="entry name" value="PGBDSf"/>
</dbReference>
<evidence type="ECO:0000256" key="2">
    <source>
        <dbReference type="ARBA" id="ARBA00022670"/>
    </source>
</evidence>
<dbReference type="InterPro" id="IPR001478">
    <property type="entry name" value="PDZ"/>
</dbReference>
<name>D0BKD0_9LACT</name>
<dbReference type="CDD" id="cd07560">
    <property type="entry name" value="Peptidase_S41_CPP"/>
    <property type="match status" value="1"/>
</dbReference>
<dbReference type="PROSITE" id="PS50106">
    <property type="entry name" value="PDZ"/>
    <property type="match status" value="1"/>
</dbReference>
<keyword evidence="9" id="KW-1185">Reference proteome</keyword>
<dbReference type="InterPro" id="IPR002477">
    <property type="entry name" value="Peptidoglycan-bd-like"/>
</dbReference>
<dbReference type="eggNOG" id="COG0793">
    <property type="taxonomic scope" value="Bacteria"/>
</dbReference>
<reference evidence="8" key="2">
    <citation type="submission" date="2011-10" db="EMBL/GenBank/DDBJ databases">
        <title>The Genome Sequence of Granulicatella elegans ATCC 700633.</title>
        <authorList>
            <consortium name="The Broad Institute Genome Sequencing Platform"/>
            <consortium name="The Broad Institute Genome Sequencing Center for Infectious Disease"/>
            <person name="Earl A."/>
            <person name="Ward D."/>
            <person name="Feldgarden M."/>
            <person name="Gevers D."/>
            <person name="Sibley C.D."/>
            <person name="Field T.R."/>
            <person name="Grinwis M."/>
            <person name="Eshaghurshan C.S."/>
            <person name="Surette M.G."/>
            <person name="Young S.K."/>
            <person name="Zeng Q."/>
            <person name="Gargeya S."/>
            <person name="Fitzgerald M."/>
            <person name="Haas B."/>
            <person name="Abouelleil A."/>
            <person name="Alvarado L."/>
            <person name="Arachchi H.M."/>
            <person name="Berlin A."/>
            <person name="Brown A."/>
            <person name="Chapman S.B."/>
            <person name="Chen Z."/>
            <person name="Dunbar C."/>
            <person name="Freedman E."/>
            <person name="Gearin G."/>
            <person name="Goldberg J."/>
            <person name="Griggs A."/>
            <person name="Gujja S."/>
            <person name="Heiman D."/>
            <person name="Howarth C."/>
            <person name="Larson L."/>
            <person name="Lui A."/>
            <person name="MacDonald P.J.P."/>
            <person name="Montmayeur A."/>
            <person name="Murphy C."/>
            <person name="Neiman D."/>
            <person name="Pearson M."/>
            <person name="Priest M."/>
            <person name="Roberts A."/>
            <person name="Saif S."/>
            <person name="Shea T."/>
            <person name="Shenoy N."/>
            <person name="Sisk P."/>
            <person name="Stolte C."/>
            <person name="Sykes S."/>
            <person name="Wortman J."/>
            <person name="Nusbaum C."/>
            <person name="Birren B."/>
        </authorList>
    </citation>
    <scope>NUCLEOTIDE SEQUENCE [LARGE SCALE GENOMIC DNA]</scope>
    <source>
        <strain evidence="8">ATCC 700633</strain>
    </source>
</reference>
<dbReference type="CDD" id="cd06782">
    <property type="entry name" value="cpPDZ_CPP-like"/>
    <property type="match status" value="1"/>
</dbReference>
<dbReference type="Gene3D" id="1.10.101.10">
    <property type="entry name" value="PGBD-like superfamily/PGBD"/>
    <property type="match status" value="1"/>
</dbReference>
<feature type="transmembrane region" description="Helical" evidence="6">
    <location>
        <begin position="18"/>
        <end position="41"/>
    </location>
</feature>
<dbReference type="Gene3D" id="3.90.226.10">
    <property type="entry name" value="2-enoyl-CoA Hydratase, Chain A, domain 1"/>
    <property type="match status" value="1"/>
</dbReference>
<accession>D0BKD0</accession>
<dbReference type="PANTHER" id="PTHR32060:SF30">
    <property type="entry name" value="CARBOXY-TERMINAL PROCESSING PROTEASE CTPA"/>
    <property type="match status" value="1"/>
</dbReference>
<evidence type="ECO:0000313" key="9">
    <source>
        <dbReference type="Proteomes" id="UP000002939"/>
    </source>
</evidence>
<dbReference type="SUPFAM" id="SSF47090">
    <property type="entry name" value="PGBD-like"/>
    <property type="match status" value="1"/>
</dbReference>
<comment type="similarity">
    <text evidence="1 5">Belongs to the peptidase S41A family.</text>
</comment>
<dbReference type="InterPro" id="IPR041489">
    <property type="entry name" value="PDZ_6"/>
</dbReference>
<keyword evidence="6" id="KW-0472">Membrane</keyword>
<dbReference type="EMBL" id="ACRF02000013">
    <property type="protein sequence ID" value="EEW93533.1"/>
    <property type="molecule type" value="Genomic_DNA"/>
</dbReference>
<dbReference type="SUPFAM" id="SSF52096">
    <property type="entry name" value="ClpP/crotonase"/>
    <property type="match status" value="1"/>
</dbReference>
<dbReference type="InterPro" id="IPR036365">
    <property type="entry name" value="PGBD-like_sf"/>
</dbReference>
<dbReference type="SMART" id="SM00228">
    <property type="entry name" value="PDZ"/>
    <property type="match status" value="1"/>
</dbReference>
<dbReference type="InterPro" id="IPR004447">
    <property type="entry name" value="Peptidase_S41A"/>
</dbReference>
<comment type="caution">
    <text evidence="8">The sequence shown here is derived from an EMBL/GenBank/DDBJ whole genome shotgun (WGS) entry which is preliminary data.</text>
</comment>
<dbReference type="GO" id="GO:0007165">
    <property type="term" value="P:signal transduction"/>
    <property type="evidence" value="ECO:0007669"/>
    <property type="project" value="TreeGrafter"/>
</dbReference>
<keyword evidence="2 5" id="KW-0645">Protease</keyword>
<dbReference type="Pfam" id="PF01471">
    <property type="entry name" value="PG_binding_1"/>
    <property type="match status" value="1"/>
</dbReference>
<evidence type="ECO:0000256" key="4">
    <source>
        <dbReference type="ARBA" id="ARBA00022825"/>
    </source>
</evidence>
<feature type="domain" description="PDZ" evidence="7">
    <location>
        <begin position="110"/>
        <end position="204"/>
    </location>
</feature>
<dbReference type="Gene3D" id="2.30.42.10">
    <property type="match status" value="1"/>
</dbReference>
<dbReference type="AlphaFoldDB" id="D0BKD0"/>
<keyword evidence="6" id="KW-0812">Transmembrane</keyword>
<dbReference type="InterPro" id="IPR029045">
    <property type="entry name" value="ClpP/crotonase-like_dom_sf"/>
</dbReference>
<evidence type="ECO:0000313" key="8">
    <source>
        <dbReference type="EMBL" id="EEW93533.1"/>
    </source>
</evidence>
<protein>
    <submittedName>
        <fullName evidence="8">C-terminal processing peptidase</fullName>
    </submittedName>
</protein>
<dbReference type="InterPro" id="IPR055210">
    <property type="entry name" value="CtpA/B_N"/>
</dbReference>
<sequence length="485" mass="53102">MEENQEKVVNKPKKGIRVWVFIVSLIATMLISVFITVALVITQLPKADNKLAFGIFKKNEIFQIEKVFYYLKQNYLDKDVTSEQLIQGALKGMAESVGDPYTTYLVNDETAQLDETVNGAFGGIGAELKSDQSRVVISTTMEGSPSQQVGLQADDVITKVNGEDMTGKTISEVVKKVRGEVGTDVVLTIERAGTSLEVKLTRASIAINTVKAELDKEDTTIGHVRITSFAKNTAEELEKAVKDLTEKGAKSFVFDVRYNPGGLLDQAYKVANMFLKDGEPIVQVEDRFGEKKIYKASSSIGEFKITQPYVLLVNEGSASASEILAAAIKEGAGGQIVGTKTYGKGTVQSVVDITDNSELKYTNAKWLTPKGNWIHKEGVTPTKEVNLPDYAFLKIIDARETLKVGTVSQNVLSVETILKGLGYSVTADGYFDEATKEAVKAYQQKEGLTATGEVDEETAQKLMNSVRELIQQNDTQYQAAKELLK</sequence>
<dbReference type="Pfam" id="PF17820">
    <property type="entry name" value="PDZ_6"/>
    <property type="match status" value="1"/>
</dbReference>
<dbReference type="SMART" id="SM00245">
    <property type="entry name" value="TSPc"/>
    <property type="match status" value="1"/>
</dbReference>
<dbReference type="InterPro" id="IPR005151">
    <property type="entry name" value="Tail-specific_protease"/>
</dbReference>
<evidence type="ECO:0000256" key="1">
    <source>
        <dbReference type="ARBA" id="ARBA00009179"/>
    </source>
</evidence>
<dbReference type="InterPro" id="IPR036034">
    <property type="entry name" value="PDZ_sf"/>
</dbReference>
<dbReference type="SUPFAM" id="SSF50156">
    <property type="entry name" value="PDZ domain-like"/>
    <property type="match status" value="1"/>
</dbReference>
<dbReference type="PANTHER" id="PTHR32060">
    <property type="entry name" value="TAIL-SPECIFIC PROTEASE"/>
    <property type="match status" value="1"/>
</dbReference>
<keyword evidence="3 5" id="KW-0378">Hydrolase</keyword>
<dbReference type="STRING" id="626369.HMPREF0446_00415"/>
<evidence type="ECO:0000256" key="3">
    <source>
        <dbReference type="ARBA" id="ARBA00022801"/>
    </source>
</evidence>
<dbReference type="Proteomes" id="UP000002939">
    <property type="component" value="Unassembled WGS sequence"/>
</dbReference>
<dbReference type="Pfam" id="PF22694">
    <property type="entry name" value="CtpB_N-like"/>
    <property type="match status" value="1"/>
</dbReference>
<dbReference type="GO" id="GO:0008236">
    <property type="term" value="F:serine-type peptidase activity"/>
    <property type="evidence" value="ECO:0007669"/>
    <property type="project" value="UniProtKB-KW"/>
</dbReference>
<dbReference type="HOGENOM" id="CLU_017295_3_0_9"/>
<keyword evidence="6" id="KW-1133">Transmembrane helix</keyword>
<dbReference type="GO" id="GO:0004175">
    <property type="term" value="F:endopeptidase activity"/>
    <property type="evidence" value="ECO:0007669"/>
    <property type="project" value="TreeGrafter"/>
</dbReference>
<dbReference type="NCBIfam" id="TIGR00225">
    <property type="entry name" value="prc"/>
    <property type="match status" value="1"/>
</dbReference>
<reference evidence="8" key="1">
    <citation type="submission" date="2009-09" db="EMBL/GenBank/DDBJ databases">
        <authorList>
            <consortium name="The Broad Institute Genome Sequencing Platform"/>
            <person name="Ward D."/>
            <person name="Feldgarden M."/>
            <person name="Earl A."/>
            <person name="Young S.K."/>
            <person name="Zeng Q."/>
            <person name="Koehrsen M."/>
            <person name="Alvarado L."/>
            <person name="Berlin A."/>
            <person name="Bochicchio J."/>
            <person name="Borenstein D."/>
            <person name="Chapman S.B."/>
            <person name="Chen Z."/>
            <person name="Engels R."/>
            <person name="Freedman E."/>
            <person name="Gellesch M."/>
            <person name="Goldberg J."/>
            <person name="Griggs A."/>
            <person name="Gujja S."/>
            <person name="Heilman E."/>
            <person name="Heiman D."/>
            <person name="Hepburn T."/>
            <person name="Howarth C."/>
            <person name="Jen D."/>
            <person name="Larson L."/>
            <person name="Lewis B."/>
            <person name="Mehta T."/>
            <person name="Park D."/>
            <person name="Pearson M."/>
            <person name="Roberts A."/>
            <person name="Saif S."/>
            <person name="Shea T."/>
            <person name="Shenoy N."/>
            <person name="Sisk P."/>
            <person name="Stolte C."/>
            <person name="Sykes S."/>
            <person name="Thomson T."/>
            <person name="Walk T."/>
            <person name="White J."/>
            <person name="Yandava C."/>
            <person name="Sibley C.D."/>
            <person name="Field T.R."/>
            <person name="Grinwis M."/>
            <person name="Eshaghurshan C.S."/>
            <person name="Surette M.G."/>
            <person name="Haas B."/>
            <person name="Nusbaum C."/>
            <person name="Birren B."/>
        </authorList>
    </citation>
    <scope>NUCLEOTIDE SEQUENCE [LARGE SCALE GENOMIC DNA]</scope>
    <source>
        <strain evidence="8">ATCC 700633</strain>
    </source>
</reference>
<proteinExistence type="inferred from homology"/>
<evidence type="ECO:0000259" key="7">
    <source>
        <dbReference type="PROSITE" id="PS50106"/>
    </source>
</evidence>
<gene>
    <name evidence="8" type="ORF">HMPREF0446_00415</name>
</gene>